<dbReference type="GO" id="GO:0008237">
    <property type="term" value="F:metallopeptidase activity"/>
    <property type="evidence" value="ECO:0007669"/>
    <property type="project" value="UniProtKB-KW"/>
</dbReference>
<evidence type="ECO:0000313" key="14">
    <source>
        <dbReference type="EMBL" id="MBO8423438.1"/>
    </source>
</evidence>
<dbReference type="GO" id="GO:0006508">
    <property type="term" value="P:proteolysis"/>
    <property type="evidence" value="ECO:0007669"/>
    <property type="project" value="UniProtKB-KW"/>
</dbReference>
<feature type="transmembrane region" description="Helical" evidence="12">
    <location>
        <begin position="146"/>
        <end position="164"/>
    </location>
</feature>
<dbReference type="GO" id="GO:0016020">
    <property type="term" value="C:membrane"/>
    <property type="evidence" value="ECO:0007669"/>
    <property type="project" value="UniProtKB-SubCell"/>
</dbReference>
<dbReference type="EMBL" id="JADINF010000004">
    <property type="protein sequence ID" value="MBO8423438.1"/>
    <property type="molecule type" value="Genomic_DNA"/>
</dbReference>
<keyword evidence="6" id="KW-0479">Metal-binding</keyword>
<evidence type="ECO:0000256" key="7">
    <source>
        <dbReference type="ARBA" id="ARBA00022801"/>
    </source>
</evidence>
<sequence length="283" mass="31365">MIRIKFHPAFWLFALAVVLQGGYAYLLATIAVVLVHELAHSRAAYSRGYVLDCVTLMPYGAMLAGGENISRKDSLPIAVAGPLTNFAICICLYALWWAFPSAYIYTKTVFEVSFAIGAFNLLPAYPLDGARIIVALSKSPVKALRALRIAGIILAFAVFGLYLVSYFYSLNYSLGVMAVLLYVSATGGTEKEMYRHLTEAIPYTKHLNSPIVRRTVMVHDGLKLIRLAKHIDADSYTTFEVVNDAFEKTAELDEKEVGQLLVGYPLQSTLKEVLPVWRAERKA</sequence>
<evidence type="ECO:0000256" key="3">
    <source>
        <dbReference type="ARBA" id="ARBA00007931"/>
    </source>
</evidence>
<gene>
    <name evidence="14" type="ORF">IAB16_00230</name>
</gene>
<evidence type="ECO:0000256" key="2">
    <source>
        <dbReference type="ARBA" id="ARBA00004141"/>
    </source>
</evidence>
<comment type="similarity">
    <text evidence="3">Belongs to the peptidase M50B family.</text>
</comment>
<evidence type="ECO:0000256" key="4">
    <source>
        <dbReference type="ARBA" id="ARBA00022670"/>
    </source>
</evidence>
<evidence type="ECO:0000259" key="13">
    <source>
        <dbReference type="Pfam" id="PF02163"/>
    </source>
</evidence>
<evidence type="ECO:0000256" key="10">
    <source>
        <dbReference type="ARBA" id="ARBA00023049"/>
    </source>
</evidence>
<dbReference type="Pfam" id="PF02163">
    <property type="entry name" value="Peptidase_M50"/>
    <property type="match status" value="1"/>
</dbReference>
<dbReference type="PANTHER" id="PTHR39188:SF3">
    <property type="entry name" value="STAGE IV SPORULATION PROTEIN FB"/>
    <property type="match status" value="1"/>
</dbReference>
<comment type="subcellular location">
    <subcellularLocation>
        <location evidence="2">Membrane</location>
        <topology evidence="2">Multi-pass membrane protein</topology>
    </subcellularLocation>
</comment>
<dbReference type="InterPro" id="IPR008915">
    <property type="entry name" value="Peptidase_M50"/>
</dbReference>
<evidence type="ECO:0000256" key="5">
    <source>
        <dbReference type="ARBA" id="ARBA00022692"/>
    </source>
</evidence>
<dbReference type="GO" id="GO:0046872">
    <property type="term" value="F:metal ion binding"/>
    <property type="evidence" value="ECO:0007669"/>
    <property type="project" value="UniProtKB-KW"/>
</dbReference>
<reference evidence="14" key="1">
    <citation type="submission" date="2020-10" db="EMBL/GenBank/DDBJ databases">
        <authorList>
            <person name="Gilroy R."/>
        </authorList>
    </citation>
    <scope>NUCLEOTIDE SEQUENCE</scope>
    <source>
        <strain evidence="14">517</strain>
    </source>
</reference>
<keyword evidence="10" id="KW-0482">Metalloprotease</keyword>
<comment type="caution">
    <text evidence="14">The sequence shown here is derived from an EMBL/GenBank/DDBJ whole genome shotgun (WGS) entry which is preliminary data.</text>
</comment>
<dbReference type="Proteomes" id="UP000727857">
    <property type="component" value="Unassembled WGS sequence"/>
</dbReference>
<feature type="domain" description="Peptidase M50" evidence="13">
    <location>
        <begin position="25"/>
        <end position="99"/>
    </location>
</feature>
<evidence type="ECO:0000313" key="15">
    <source>
        <dbReference type="Proteomes" id="UP000727857"/>
    </source>
</evidence>
<dbReference type="PANTHER" id="PTHR39188">
    <property type="entry name" value="MEMBRANE-ASSOCIATED ZINC METALLOPROTEASE M50B"/>
    <property type="match status" value="1"/>
</dbReference>
<comment type="cofactor">
    <cofactor evidence="1">
        <name>Zn(2+)</name>
        <dbReference type="ChEBI" id="CHEBI:29105"/>
    </cofactor>
</comment>
<proteinExistence type="inferred from homology"/>
<keyword evidence="7" id="KW-0378">Hydrolase</keyword>
<accession>A0A940DFV4</accession>
<reference evidence="14" key="2">
    <citation type="journal article" date="2021" name="PeerJ">
        <title>Extensive microbial diversity within the chicken gut microbiome revealed by metagenomics and culture.</title>
        <authorList>
            <person name="Gilroy R."/>
            <person name="Ravi A."/>
            <person name="Getino M."/>
            <person name="Pursley I."/>
            <person name="Horton D.L."/>
            <person name="Alikhan N.F."/>
            <person name="Baker D."/>
            <person name="Gharbi K."/>
            <person name="Hall N."/>
            <person name="Watson M."/>
            <person name="Adriaenssens E.M."/>
            <person name="Foster-Nyarko E."/>
            <person name="Jarju S."/>
            <person name="Secka A."/>
            <person name="Antonio M."/>
            <person name="Oren A."/>
            <person name="Chaudhuri R.R."/>
            <person name="La Ragione R."/>
            <person name="Hildebrand F."/>
            <person name="Pallen M.J."/>
        </authorList>
    </citation>
    <scope>NUCLEOTIDE SEQUENCE</scope>
    <source>
        <strain evidence="14">517</strain>
    </source>
</reference>
<evidence type="ECO:0000256" key="11">
    <source>
        <dbReference type="ARBA" id="ARBA00023136"/>
    </source>
</evidence>
<evidence type="ECO:0000256" key="9">
    <source>
        <dbReference type="ARBA" id="ARBA00022989"/>
    </source>
</evidence>
<protein>
    <recommendedName>
        <fullName evidence="13">Peptidase M50 domain-containing protein</fullName>
    </recommendedName>
</protein>
<feature type="transmembrane region" description="Helical" evidence="12">
    <location>
        <begin position="104"/>
        <end position="125"/>
    </location>
</feature>
<evidence type="ECO:0000256" key="1">
    <source>
        <dbReference type="ARBA" id="ARBA00001947"/>
    </source>
</evidence>
<evidence type="ECO:0000256" key="12">
    <source>
        <dbReference type="SAM" id="Phobius"/>
    </source>
</evidence>
<keyword evidence="9 12" id="KW-1133">Transmembrane helix</keyword>
<keyword evidence="5 12" id="KW-0812">Transmembrane</keyword>
<organism evidence="14 15">
    <name type="scientific">Candidatus Stercoripulliclostridium pullicola</name>
    <dbReference type="NCBI Taxonomy" id="2840953"/>
    <lineage>
        <taxon>Bacteria</taxon>
        <taxon>Bacillati</taxon>
        <taxon>Bacillota</taxon>
        <taxon>Clostridia</taxon>
        <taxon>Eubacteriales</taxon>
        <taxon>Candidatus Stercoripulliclostridium</taxon>
    </lineage>
</organism>
<keyword evidence="11 12" id="KW-0472">Membrane</keyword>
<dbReference type="AlphaFoldDB" id="A0A940DFV4"/>
<keyword evidence="8" id="KW-0862">Zinc</keyword>
<name>A0A940DFV4_9FIRM</name>
<keyword evidence="4" id="KW-0645">Protease</keyword>
<evidence type="ECO:0000256" key="8">
    <source>
        <dbReference type="ARBA" id="ARBA00022833"/>
    </source>
</evidence>
<evidence type="ECO:0000256" key="6">
    <source>
        <dbReference type="ARBA" id="ARBA00022723"/>
    </source>
</evidence>
<feature type="transmembrane region" description="Helical" evidence="12">
    <location>
        <begin position="77"/>
        <end position="98"/>
    </location>
</feature>